<comment type="caution">
    <text evidence="2">The sequence shown here is derived from an EMBL/GenBank/DDBJ whole genome shotgun (WGS) entry which is preliminary data.</text>
</comment>
<evidence type="ECO:0000313" key="3">
    <source>
        <dbReference type="Proteomes" id="UP000320481"/>
    </source>
</evidence>
<dbReference type="InterPro" id="IPR005153">
    <property type="entry name" value="MbtH-like_dom"/>
</dbReference>
<evidence type="ECO:0000313" key="2">
    <source>
        <dbReference type="EMBL" id="TWV58771.1"/>
    </source>
</evidence>
<reference evidence="2" key="1">
    <citation type="journal article" date="2019" name="Microbiol. Resour. Announc.">
        <title>Draft Genomic Sequences of Streptomyces misionensis and Streptomyces albidoflavus, bacteria applied for phytopathogen biocontrol.</title>
        <authorList>
            <person name="Pylro V."/>
            <person name="Dias A."/>
            <person name="Andreote F."/>
            <person name="Varani A."/>
            <person name="Andreote C."/>
            <person name="Bernardo E."/>
            <person name="Martins T."/>
        </authorList>
    </citation>
    <scope>NUCLEOTIDE SEQUENCE [LARGE SCALE GENOMIC DNA]</scope>
    <source>
        <strain evidence="2">66</strain>
    </source>
</reference>
<sequence length="65" mass="7248">MSGNPFDGGEGDWLVVVNDAGAHALWRPYLELPKGWRVVYRGPRRDDALDYAEQNFTALVDTPTA</sequence>
<organism evidence="2 3">
    <name type="scientific">Streptomyces misionensis</name>
    <dbReference type="NCBI Taxonomy" id="67331"/>
    <lineage>
        <taxon>Bacteria</taxon>
        <taxon>Bacillati</taxon>
        <taxon>Actinomycetota</taxon>
        <taxon>Actinomycetes</taxon>
        <taxon>Kitasatosporales</taxon>
        <taxon>Streptomycetaceae</taxon>
        <taxon>Streptomyces</taxon>
    </lineage>
</organism>
<dbReference type="SUPFAM" id="SSF160582">
    <property type="entry name" value="MbtH-like"/>
    <property type="match status" value="1"/>
</dbReference>
<dbReference type="PANTHER" id="PTHR38444">
    <property type="entry name" value="ENTEROBACTIN BIOSYNTHESIS PROTEIN YBDZ"/>
    <property type="match status" value="1"/>
</dbReference>
<keyword evidence="3" id="KW-1185">Reference proteome</keyword>
<dbReference type="RefSeq" id="WP_146462972.1">
    <property type="nucleotide sequence ID" value="NZ_VOGW01000001.1"/>
</dbReference>
<dbReference type="InterPro" id="IPR038020">
    <property type="entry name" value="MbtH-like_sf"/>
</dbReference>
<proteinExistence type="predicted"/>
<dbReference type="SMART" id="SM00923">
    <property type="entry name" value="MbtH"/>
    <property type="match status" value="1"/>
</dbReference>
<name>A0A5C6K9C4_9ACTN</name>
<accession>A0A5C6K9C4</accession>
<dbReference type="InterPro" id="IPR037407">
    <property type="entry name" value="MLP_fam"/>
</dbReference>
<dbReference type="AlphaFoldDB" id="A0A5C6K9C4"/>
<dbReference type="Gene3D" id="3.90.820.10">
    <property type="entry name" value="Structural Genomics, Unknown Function 30-nov-00 1gh9 Mol_id"/>
    <property type="match status" value="1"/>
</dbReference>
<dbReference type="EMBL" id="VOGW01000001">
    <property type="protein sequence ID" value="TWV58771.1"/>
    <property type="molecule type" value="Genomic_DNA"/>
</dbReference>
<feature type="domain" description="MbtH-like" evidence="1">
    <location>
        <begin position="4"/>
        <end position="54"/>
    </location>
</feature>
<dbReference type="GO" id="GO:0019290">
    <property type="term" value="P:siderophore biosynthetic process"/>
    <property type="evidence" value="ECO:0007669"/>
    <property type="project" value="TreeGrafter"/>
</dbReference>
<dbReference type="GO" id="GO:0005829">
    <property type="term" value="C:cytosol"/>
    <property type="evidence" value="ECO:0007669"/>
    <property type="project" value="TreeGrafter"/>
</dbReference>
<gene>
    <name evidence="2" type="ORF">FRZ03_00375</name>
</gene>
<evidence type="ECO:0000259" key="1">
    <source>
        <dbReference type="SMART" id="SM00923"/>
    </source>
</evidence>
<dbReference type="Proteomes" id="UP000320481">
    <property type="component" value="Unassembled WGS sequence"/>
</dbReference>
<dbReference type="Pfam" id="PF03621">
    <property type="entry name" value="MbtH"/>
    <property type="match status" value="1"/>
</dbReference>
<protein>
    <submittedName>
        <fullName evidence="2">MbtH family protein</fullName>
    </submittedName>
</protein>
<dbReference type="PANTHER" id="PTHR38444:SF1">
    <property type="entry name" value="ENTEROBACTIN BIOSYNTHESIS PROTEIN YBDZ"/>
    <property type="match status" value="1"/>
</dbReference>